<name>A0A0B6F0P4_9CORY</name>
<feature type="transmembrane region" description="Helical" evidence="1">
    <location>
        <begin position="33"/>
        <end position="54"/>
    </location>
</feature>
<dbReference type="STRING" id="161899.CSING_02355"/>
<sequence length="417" mass="43868">MRHVRFIPVVLFTALLSFASARGSNVAGSWPEATAICAVVAAATGVLLASITAWDAGSQDATFLRSTSTSRARTAVLLVGPALAWGLASILIGFMILAGFVYTAPVGGSPWFLVIISSLVWVVLCAVLGAGLGVLVRRRMLAALLAALLTLALCVVSACADSTPASLRFLFFPGNGYELIARQPRVASVAISAVMVAALSACVLAALTRHHPAPRYTALTLLAIITVAAVGSAAVGSQGTRARDTTEASARCTRDANTQRYCSWPEDHALVVAADAHWQEFTQVLVDAGLPPLTGTYGQPGSEHATELSHTVASPAALYTRVYEAQAAALRAQRPCEETSASRNAHQVLSDWATYAFRTGDDSFSTLSAQGTTTPARAWIENELSHRSPAEQARALAPFVHTMQTCGSELPPLEVER</sequence>
<keyword evidence="1" id="KW-0812">Transmembrane</keyword>
<dbReference type="RefSeq" id="WP_042529322.1">
    <property type="nucleotide sequence ID" value="NZ_CP010827.1"/>
</dbReference>
<feature type="transmembrane region" description="Helical" evidence="1">
    <location>
        <begin position="143"/>
        <end position="166"/>
    </location>
</feature>
<keyword evidence="1" id="KW-0472">Membrane</keyword>
<feature type="signal peptide" evidence="2">
    <location>
        <begin position="1"/>
        <end position="21"/>
    </location>
</feature>
<feature type="chain" id="PRO_5039294751" description="ABC-type transport system involved in multi-copper enzyme maturation, permease component" evidence="2">
    <location>
        <begin position="22"/>
        <end position="417"/>
    </location>
</feature>
<evidence type="ECO:0000256" key="1">
    <source>
        <dbReference type="SAM" id="Phobius"/>
    </source>
</evidence>
<accession>A0A0B6F0P4</accession>
<organism evidence="3 4">
    <name type="scientific">Corynebacterium singulare</name>
    <dbReference type="NCBI Taxonomy" id="161899"/>
    <lineage>
        <taxon>Bacteria</taxon>
        <taxon>Bacillati</taxon>
        <taxon>Actinomycetota</taxon>
        <taxon>Actinomycetes</taxon>
        <taxon>Mycobacteriales</taxon>
        <taxon>Corynebacteriaceae</taxon>
        <taxon>Corynebacterium</taxon>
    </lineage>
</organism>
<evidence type="ECO:0000256" key="2">
    <source>
        <dbReference type="SAM" id="SignalP"/>
    </source>
</evidence>
<feature type="transmembrane region" description="Helical" evidence="1">
    <location>
        <begin position="186"/>
        <end position="207"/>
    </location>
</feature>
<dbReference type="OrthoDB" id="10004730at2"/>
<feature type="transmembrane region" description="Helical" evidence="1">
    <location>
        <begin position="110"/>
        <end position="136"/>
    </location>
</feature>
<evidence type="ECO:0000313" key="3">
    <source>
        <dbReference type="EMBL" id="AJI78025.1"/>
    </source>
</evidence>
<keyword evidence="2" id="KW-0732">Signal</keyword>
<evidence type="ECO:0008006" key="5">
    <source>
        <dbReference type="Google" id="ProtNLM"/>
    </source>
</evidence>
<gene>
    <name evidence="3" type="ORF">CSING_02355</name>
</gene>
<reference evidence="3 4" key="1">
    <citation type="journal article" date="2015" name="Genome Announc.">
        <title>Complete Genome Sequence and Annotation of Corynebacterium singulare DSM 44357, Isolated from a Human Semen Specimen.</title>
        <authorList>
            <person name="Merten M."/>
            <person name="Brinkrolf K."/>
            <person name="Albersmeier A."/>
            <person name="Kutter Y."/>
            <person name="Ruckert C."/>
            <person name="Tauch A."/>
        </authorList>
    </citation>
    <scope>NUCLEOTIDE SEQUENCE [LARGE SCALE GENOMIC DNA]</scope>
    <source>
        <strain evidence="3">IBS B52218</strain>
    </source>
</reference>
<feature type="transmembrane region" description="Helical" evidence="1">
    <location>
        <begin position="219"/>
        <end position="236"/>
    </location>
</feature>
<evidence type="ECO:0000313" key="4">
    <source>
        <dbReference type="Proteomes" id="UP000031890"/>
    </source>
</evidence>
<dbReference type="HOGENOM" id="CLU_631231_0_0_11"/>
<proteinExistence type="predicted"/>
<protein>
    <recommendedName>
        <fullName evidence="5">ABC-type transport system involved in multi-copper enzyme maturation, permease component</fullName>
    </recommendedName>
</protein>
<dbReference type="Proteomes" id="UP000031890">
    <property type="component" value="Chromosome"/>
</dbReference>
<dbReference type="KEGG" id="csx:CSING_02355"/>
<feature type="transmembrane region" description="Helical" evidence="1">
    <location>
        <begin position="75"/>
        <end position="104"/>
    </location>
</feature>
<keyword evidence="1" id="KW-1133">Transmembrane helix</keyword>
<dbReference type="AlphaFoldDB" id="A0A0B6F0P4"/>
<dbReference type="EMBL" id="CP010827">
    <property type="protein sequence ID" value="AJI78025.1"/>
    <property type="molecule type" value="Genomic_DNA"/>
</dbReference>